<proteinExistence type="predicted"/>
<reference evidence="1 2" key="1">
    <citation type="submission" date="2019-05" db="EMBL/GenBank/DDBJ databases">
        <authorList>
            <person name="Farhan Ul Haque M."/>
        </authorList>
    </citation>
    <scope>NUCLEOTIDE SEQUENCE [LARGE SCALE GENOMIC DNA]</scope>
    <source>
        <strain evidence="1">2</strain>
    </source>
</reference>
<name>A0A8B6M6X8_METTU</name>
<dbReference type="Proteomes" id="UP000485880">
    <property type="component" value="Unassembled WGS sequence"/>
</dbReference>
<evidence type="ECO:0000313" key="1">
    <source>
        <dbReference type="EMBL" id="VTZ50789.1"/>
    </source>
</evidence>
<protein>
    <submittedName>
        <fullName evidence="1">Uncharacterized protein</fullName>
    </submittedName>
</protein>
<keyword evidence="2" id="KW-1185">Reference proteome</keyword>
<dbReference type="EMBL" id="CABFMQ020000086">
    <property type="protein sequence ID" value="VTZ50789.1"/>
    <property type="molecule type" value="Genomic_DNA"/>
</dbReference>
<organism evidence="1 2">
    <name type="scientific">Methylocella tundrae</name>
    <dbReference type="NCBI Taxonomy" id="227605"/>
    <lineage>
        <taxon>Bacteria</taxon>
        <taxon>Pseudomonadati</taxon>
        <taxon>Pseudomonadota</taxon>
        <taxon>Alphaproteobacteria</taxon>
        <taxon>Hyphomicrobiales</taxon>
        <taxon>Beijerinckiaceae</taxon>
        <taxon>Methylocella</taxon>
    </lineage>
</organism>
<evidence type="ECO:0000313" key="2">
    <source>
        <dbReference type="Proteomes" id="UP000485880"/>
    </source>
</evidence>
<dbReference type="AlphaFoldDB" id="A0A8B6M6X8"/>
<accession>A0A8B6M6X8</accession>
<comment type="caution">
    <text evidence="1">The sequence shown here is derived from an EMBL/GenBank/DDBJ whole genome shotgun (WGS) entry which is preliminary data.</text>
</comment>
<gene>
    <name evidence="1" type="ORF">MPC4_290036</name>
</gene>
<sequence length="25" mass="2994">MTTVLLADLRWIFNLVAHRFYTAQI</sequence>